<sequence>MIVLGIETSCDETAAAVCEDGKLLSSVVASQEDHAKYGGVVPEVASRMHEKLLMGTVETALSRASVTKKNLHGIAVTRGPGLMGALLTGISFSRGLALGLKIPFLGLNHMEAHIFANFITYPELEFPFICLLVSGGHTQIWKVGGLGNYDLMGETRDDAAGEAFDKGARILGLGYPGGIEIEKAARGGNSTAVNFPRAFSKTDSIEFSFSGLKTSLLRYVENLGGEVPRDQMPDVAASYQSAIVDSLLSKLRLAVDRTGIGTALIGGGVAANRKLRERAGNLFPDCKILYPDIDLCTDNAAMVAFLGEIYLREGKSSINSHCVVPNLRLSD</sequence>
<keyword evidence="6" id="KW-0408">Iron</keyword>
<reference evidence="10" key="1">
    <citation type="submission" date="2018-05" db="EMBL/GenBank/DDBJ databases">
        <authorList>
            <person name="Lanie J.A."/>
            <person name="Ng W.-L."/>
            <person name="Kazmierczak K.M."/>
            <person name="Andrzejewski T.M."/>
            <person name="Davidsen T.M."/>
            <person name="Wayne K.J."/>
            <person name="Tettelin H."/>
            <person name="Glass J.I."/>
            <person name="Rusch D."/>
            <person name="Podicherti R."/>
            <person name="Tsui H.-C.T."/>
            <person name="Winkler M.E."/>
        </authorList>
    </citation>
    <scope>NUCLEOTIDE SEQUENCE</scope>
</reference>
<evidence type="ECO:0000256" key="6">
    <source>
        <dbReference type="ARBA" id="ARBA00023004"/>
    </source>
</evidence>
<accession>A0A381QV15</accession>
<dbReference type="NCBIfam" id="TIGR03723">
    <property type="entry name" value="T6A_TsaD_YgjD"/>
    <property type="match status" value="1"/>
</dbReference>
<dbReference type="GO" id="GO:0046872">
    <property type="term" value="F:metal ion binding"/>
    <property type="evidence" value="ECO:0007669"/>
    <property type="project" value="UniProtKB-KW"/>
</dbReference>
<dbReference type="InterPro" id="IPR017861">
    <property type="entry name" value="KAE1/TsaD"/>
</dbReference>
<dbReference type="PROSITE" id="PS01016">
    <property type="entry name" value="GLYCOPROTEASE"/>
    <property type="match status" value="1"/>
</dbReference>
<proteinExistence type="inferred from homology"/>
<keyword evidence="2" id="KW-0963">Cytoplasm</keyword>
<dbReference type="PANTHER" id="PTHR11735">
    <property type="entry name" value="TRNA N6-ADENOSINE THREONYLCARBAMOYLTRANSFERASE"/>
    <property type="match status" value="1"/>
</dbReference>
<dbReference type="EC" id="2.3.1.234" evidence="1"/>
<dbReference type="PRINTS" id="PR00789">
    <property type="entry name" value="OSIALOPTASE"/>
</dbReference>
<dbReference type="InterPro" id="IPR022450">
    <property type="entry name" value="TsaD"/>
</dbReference>
<evidence type="ECO:0000256" key="3">
    <source>
        <dbReference type="ARBA" id="ARBA00022679"/>
    </source>
</evidence>
<dbReference type="PANTHER" id="PTHR11735:SF6">
    <property type="entry name" value="TRNA N6-ADENOSINE THREONYLCARBAMOYLTRANSFERASE, MITOCHONDRIAL"/>
    <property type="match status" value="1"/>
</dbReference>
<dbReference type="HAMAP" id="MF_01445">
    <property type="entry name" value="TsaD"/>
    <property type="match status" value="1"/>
</dbReference>
<feature type="domain" description="Gcp-like" evidence="9">
    <location>
        <begin position="22"/>
        <end position="305"/>
    </location>
</feature>
<dbReference type="FunFam" id="3.30.420.40:FF:000012">
    <property type="entry name" value="tRNA N6-adenosine threonylcarbamoyltransferase"/>
    <property type="match status" value="1"/>
</dbReference>
<dbReference type="GO" id="GO:0061711">
    <property type="term" value="F:tRNA N(6)-L-threonylcarbamoyladenine synthase activity"/>
    <property type="evidence" value="ECO:0007669"/>
    <property type="project" value="UniProtKB-EC"/>
</dbReference>
<dbReference type="Pfam" id="PF00814">
    <property type="entry name" value="TsaD"/>
    <property type="match status" value="1"/>
</dbReference>
<dbReference type="AlphaFoldDB" id="A0A381QV15"/>
<dbReference type="FunFam" id="3.30.420.40:FF:000040">
    <property type="entry name" value="tRNA N6-adenosine threonylcarbamoyltransferase"/>
    <property type="match status" value="1"/>
</dbReference>
<evidence type="ECO:0000256" key="8">
    <source>
        <dbReference type="ARBA" id="ARBA00048117"/>
    </source>
</evidence>
<dbReference type="InterPro" id="IPR000905">
    <property type="entry name" value="Gcp-like_dom"/>
</dbReference>
<comment type="catalytic activity">
    <reaction evidence="8">
        <text>L-threonylcarbamoyladenylate + adenosine(37) in tRNA = N(6)-L-threonylcarbamoyladenosine(37) in tRNA + AMP + H(+)</text>
        <dbReference type="Rhea" id="RHEA:37059"/>
        <dbReference type="Rhea" id="RHEA-COMP:10162"/>
        <dbReference type="Rhea" id="RHEA-COMP:10163"/>
        <dbReference type="ChEBI" id="CHEBI:15378"/>
        <dbReference type="ChEBI" id="CHEBI:73682"/>
        <dbReference type="ChEBI" id="CHEBI:74411"/>
        <dbReference type="ChEBI" id="CHEBI:74418"/>
        <dbReference type="ChEBI" id="CHEBI:456215"/>
        <dbReference type="EC" id="2.3.1.234"/>
    </reaction>
</comment>
<protein>
    <recommendedName>
        <fullName evidence="1">N(6)-L-threonylcarbamoyladenine synthase</fullName>
        <ecNumber evidence="1">2.3.1.234</ecNumber>
    </recommendedName>
</protein>
<keyword evidence="4" id="KW-0819">tRNA processing</keyword>
<dbReference type="InterPro" id="IPR017860">
    <property type="entry name" value="Peptidase_M22_CS"/>
</dbReference>
<gene>
    <name evidence="10" type="ORF">METZ01_LOCUS36069</name>
</gene>
<dbReference type="Gene3D" id="3.30.420.40">
    <property type="match status" value="2"/>
</dbReference>
<evidence type="ECO:0000256" key="2">
    <source>
        <dbReference type="ARBA" id="ARBA00022490"/>
    </source>
</evidence>
<evidence type="ECO:0000259" key="9">
    <source>
        <dbReference type="Pfam" id="PF00814"/>
    </source>
</evidence>
<keyword evidence="3" id="KW-0808">Transferase</keyword>
<keyword evidence="5" id="KW-0479">Metal-binding</keyword>
<evidence type="ECO:0000313" key="10">
    <source>
        <dbReference type="EMBL" id="SUZ83215.1"/>
    </source>
</evidence>
<evidence type="ECO:0000256" key="5">
    <source>
        <dbReference type="ARBA" id="ARBA00022723"/>
    </source>
</evidence>
<evidence type="ECO:0000256" key="1">
    <source>
        <dbReference type="ARBA" id="ARBA00012156"/>
    </source>
</evidence>
<evidence type="ECO:0000256" key="4">
    <source>
        <dbReference type="ARBA" id="ARBA00022694"/>
    </source>
</evidence>
<name>A0A381QV15_9ZZZZ</name>
<dbReference type="GO" id="GO:0002949">
    <property type="term" value="P:tRNA threonylcarbamoyladenosine modification"/>
    <property type="evidence" value="ECO:0007669"/>
    <property type="project" value="InterPro"/>
</dbReference>
<dbReference type="InterPro" id="IPR043129">
    <property type="entry name" value="ATPase_NBD"/>
</dbReference>
<dbReference type="NCBIfam" id="TIGR00329">
    <property type="entry name" value="gcp_kae1"/>
    <property type="match status" value="1"/>
</dbReference>
<evidence type="ECO:0000256" key="7">
    <source>
        <dbReference type="ARBA" id="ARBA00023315"/>
    </source>
</evidence>
<dbReference type="EMBL" id="UINC01001540">
    <property type="protein sequence ID" value="SUZ83215.1"/>
    <property type="molecule type" value="Genomic_DNA"/>
</dbReference>
<dbReference type="CDD" id="cd24133">
    <property type="entry name" value="ASKHA_NBD_TsaD_bac"/>
    <property type="match status" value="1"/>
</dbReference>
<dbReference type="SUPFAM" id="SSF53067">
    <property type="entry name" value="Actin-like ATPase domain"/>
    <property type="match status" value="1"/>
</dbReference>
<organism evidence="10">
    <name type="scientific">marine metagenome</name>
    <dbReference type="NCBI Taxonomy" id="408172"/>
    <lineage>
        <taxon>unclassified sequences</taxon>
        <taxon>metagenomes</taxon>
        <taxon>ecological metagenomes</taxon>
    </lineage>
</organism>
<keyword evidence="7" id="KW-0012">Acyltransferase</keyword>